<dbReference type="RefSeq" id="WP_253855484.1">
    <property type="nucleotide sequence ID" value="NZ_BAAALM010000016.1"/>
</dbReference>
<evidence type="ECO:0000313" key="4">
    <source>
        <dbReference type="EMBL" id="GAA1217083.1"/>
    </source>
</evidence>
<dbReference type="Gene3D" id="1.20.1260.10">
    <property type="match status" value="1"/>
</dbReference>
<evidence type="ECO:0000259" key="3">
    <source>
        <dbReference type="Pfam" id="PF03713"/>
    </source>
</evidence>
<dbReference type="Proteomes" id="UP001500467">
    <property type="component" value="Unassembled WGS sequence"/>
</dbReference>
<organism evidence="4 5">
    <name type="scientific">Prauserella alba</name>
    <dbReference type="NCBI Taxonomy" id="176898"/>
    <lineage>
        <taxon>Bacteria</taxon>
        <taxon>Bacillati</taxon>
        <taxon>Actinomycetota</taxon>
        <taxon>Actinomycetes</taxon>
        <taxon>Pseudonocardiales</taxon>
        <taxon>Pseudonocardiaceae</taxon>
        <taxon>Prauserella</taxon>
    </lineage>
</organism>
<feature type="compositionally biased region" description="Basic and acidic residues" evidence="1">
    <location>
        <begin position="177"/>
        <end position="186"/>
    </location>
</feature>
<sequence length="297" mass="32039">MNDTPDESRAPEPTEPEPPEPKAAEPEPADPEAAGGEPGSRDGSEADGSAAAVDASQPPREREWPRYVIFGAAALALLLVGATVGMLVARGTDSEPATRPGPVDVGFAQDMSVHHLQAVTMANWARDHSTDPQIRQLAFDIASTQNEQVGRMKGWLMLWGKPEEPAGEYMTWMSEPMGHEHGKESEATSSESETSERAPSGPSGGQVGGSRAMPGMATEQELSKMRSLEGEQLDVYFLQLMLRHHQGGVDMARYAREHARLSAVSTLATSMLASQLPESDTMRQMLARRDAKPLPFP</sequence>
<dbReference type="EMBL" id="BAAALM010000016">
    <property type="protein sequence ID" value="GAA1217083.1"/>
    <property type="molecule type" value="Genomic_DNA"/>
</dbReference>
<feature type="region of interest" description="Disordered" evidence="1">
    <location>
        <begin position="176"/>
        <end position="213"/>
    </location>
</feature>
<keyword evidence="2" id="KW-1133">Transmembrane helix</keyword>
<dbReference type="InterPro" id="IPR012347">
    <property type="entry name" value="Ferritin-like"/>
</dbReference>
<feature type="domain" description="DUF305" evidence="3">
    <location>
        <begin position="104"/>
        <end position="286"/>
    </location>
</feature>
<dbReference type="InterPro" id="IPR005183">
    <property type="entry name" value="DUF305_CopM-like"/>
</dbReference>
<keyword evidence="5" id="KW-1185">Reference proteome</keyword>
<feature type="region of interest" description="Disordered" evidence="1">
    <location>
        <begin position="1"/>
        <end position="60"/>
    </location>
</feature>
<feature type="compositionally biased region" description="Basic and acidic residues" evidence="1">
    <location>
        <begin position="1"/>
        <end position="12"/>
    </location>
</feature>
<keyword evidence="2" id="KW-0812">Transmembrane</keyword>
<name>A0ABP4G9R8_9PSEU</name>
<protein>
    <submittedName>
        <fullName evidence="4">DUF305 domain-containing protein</fullName>
    </submittedName>
</protein>
<accession>A0ABP4G9R8</accession>
<dbReference type="Pfam" id="PF03713">
    <property type="entry name" value="DUF305"/>
    <property type="match status" value="1"/>
</dbReference>
<gene>
    <name evidence="4" type="ORF">GCM10009675_44300</name>
</gene>
<reference evidence="5" key="1">
    <citation type="journal article" date="2019" name="Int. J. Syst. Evol. Microbiol.">
        <title>The Global Catalogue of Microorganisms (GCM) 10K type strain sequencing project: providing services to taxonomists for standard genome sequencing and annotation.</title>
        <authorList>
            <consortium name="The Broad Institute Genomics Platform"/>
            <consortium name="The Broad Institute Genome Sequencing Center for Infectious Disease"/>
            <person name="Wu L."/>
            <person name="Ma J."/>
        </authorList>
    </citation>
    <scope>NUCLEOTIDE SEQUENCE [LARGE SCALE GENOMIC DNA]</scope>
    <source>
        <strain evidence="5">JCM 13022</strain>
    </source>
</reference>
<keyword evidence="2" id="KW-0472">Membrane</keyword>
<evidence type="ECO:0000313" key="5">
    <source>
        <dbReference type="Proteomes" id="UP001500467"/>
    </source>
</evidence>
<feature type="transmembrane region" description="Helical" evidence="2">
    <location>
        <begin position="67"/>
        <end position="89"/>
    </location>
</feature>
<dbReference type="PANTHER" id="PTHR36933">
    <property type="entry name" value="SLL0788 PROTEIN"/>
    <property type="match status" value="1"/>
</dbReference>
<evidence type="ECO:0000256" key="1">
    <source>
        <dbReference type="SAM" id="MobiDB-lite"/>
    </source>
</evidence>
<dbReference type="PANTHER" id="PTHR36933:SF1">
    <property type="entry name" value="SLL0788 PROTEIN"/>
    <property type="match status" value="1"/>
</dbReference>
<proteinExistence type="predicted"/>
<comment type="caution">
    <text evidence="4">The sequence shown here is derived from an EMBL/GenBank/DDBJ whole genome shotgun (WGS) entry which is preliminary data.</text>
</comment>
<evidence type="ECO:0000256" key="2">
    <source>
        <dbReference type="SAM" id="Phobius"/>
    </source>
</evidence>